<keyword evidence="8" id="KW-1185">Reference proteome</keyword>
<accession>A0ABT7A572</accession>
<reference evidence="7 8" key="1">
    <citation type="submission" date="2023-05" db="EMBL/GenBank/DDBJ databases">
        <title>Streptantibioticus silvisoli sp. nov., acidotolerant actinomycetes 1 from pine litter.</title>
        <authorList>
            <person name="Swiecimska M."/>
            <person name="Golinska P."/>
            <person name="Sangal V."/>
            <person name="Wachnowicz B."/>
            <person name="Goodfellow M."/>
        </authorList>
    </citation>
    <scope>NUCLEOTIDE SEQUENCE [LARGE SCALE GENOMIC DNA]</scope>
    <source>
        <strain evidence="7 8">DSM 42109</strain>
    </source>
</reference>
<sequence>MHLRSARAVSVSVPALALAAAVLAPGAGTALAGQPAGQGAGVVSVRGGPAAVAEASAERLELAGEVAAAKYGTGKPIDDPARERDVLRDVAGRAGGLGVGQRRAAAVFRDQIEANKAVQRGLHAYWDAHPEYRPVHRPDLAREVRPALDRLTGELLNGLAATRAAHAGPSCSARLAFGGVRAAQVRHFDALHTEALVRAVRSVC</sequence>
<dbReference type="InterPro" id="IPR008240">
    <property type="entry name" value="Chorismate_mutase_periplasmic"/>
</dbReference>
<evidence type="ECO:0000313" key="7">
    <source>
        <dbReference type="EMBL" id="MDJ1136164.1"/>
    </source>
</evidence>
<dbReference type="EC" id="5.4.99.5" evidence="2"/>
<dbReference type="SUPFAM" id="SSF48600">
    <property type="entry name" value="Chorismate mutase II"/>
    <property type="match status" value="1"/>
</dbReference>
<keyword evidence="3 5" id="KW-0732">Signal</keyword>
<dbReference type="PANTHER" id="PTHR38041">
    <property type="entry name" value="CHORISMATE MUTASE"/>
    <property type="match status" value="1"/>
</dbReference>
<dbReference type="PANTHER" id="PTHR38041:SF2">
    <property type="entry name" value="SECRETED CHORISMATE MUTASE"/>
    <property type="match status" value="1"/>
</dbReference>
<evidence type="ECO:0000256" key="3">
    <source>
        <dbReference type="ARBA" id="ARBA00022729"/>
    </source>
</evidence>
<evidence type="ECO:0000256" key="4">
    <source>
        <dbReference type="ARBA" id="ARBA00023235"/>
    </source>
</evidence>
<feature type="signal peptide" evidence="5">
    <location>
        <begin position="1"/>
        <end position="32"/>
    </location>
</feature>
<dbReference type="EMBL" id="JANCPR020000037">
    <property type="protein sequence ID" value="MDJ1136164.1"/>
    <property type="molecule type" value="Genomic_DNA"/>
</dbReference>
<dbReference type="InterPro" id="IPR036979">
    <property type="entry name" value="CM_dom_sf"/>
</dbReference>
<proteinExistence type="predicted"/>
<comment type="caution">
    <text evidence="7">The sequence shown here is derived from an EMBL/GenBank/DDBJ whole genome shotgun (WGS) entry which is preliminary data.</text>
</comment>
<feature type="domain" description="Chorismate mutase" evidence="6">
    <location>
        <begin position="29"/>
        <end position="123"/>
    </location>
</feature>
<dbReference type="Gene3D" id="1.20.59.10">
    <property type="entry name" value="Chorismate mutase"/>
    <property type="match status" value="1"/>
</dbReference>
<comment type="pathway">
    <text evidence="1">Metabolic intermediate biosynthesis; prephenate biosynthesis; prephenate from chorismate: step 1/1.</text>
</comment>
<organism evidence="7 8">
    <name type="scientific">Streptomyces iconiensis</name>
    <dbReference type="NCBI Taxonomy" id="1384038"/>
    <lineage>
        <taxon>Bacteria</taxon>
        <taxon>Bacillati</taxon>
        <taxon>Actinomycetota</taxon>
        <taxon>Actinomycetes</taxon>
        <taxon>Kitasatosporales</taxon>
        <taxon>Streptomycetaceae</taxon>
        <taxon>Streptomyces</taxon>
    </lineage>
</organism>
<gene>
    <name evidence="7" type="primary">aroQ</name>
    <name evidence="7" type="ORF">NMN56_030310</name>
</gene>
<keyword evidence="4 7" id="KW-0413">Isomerase</keyword>
<evidence type="ECO:0000256" key="5">
    <source>
        <dbReference type="SAM" id="SignalP"/>
    </source>
</evidence>
<evidence type="ECO:0000256" key="2">
    <source>
        <dbReference type="ARBA" id="ARBA00012404"/>
    </source>
</evidence>
<dbReference type="InterPro" id="IPR051331">
    <property type="entry name" value="Chorismate_mutase-related"/>
</dbReference>
<evidence type="ECO:0000313" key="8">
    <source>
        <dbReference type="Proteomes" id="UP001214441"/>
    </source>
</evidence>
<dbReference type="Pfam" id="PF01817">
    <property type="entry name" value="CM_2"/>
    <property type="match status" value="1"/>
</dbReference>
<dbReference type="InterPro" id="IPR002701">
    <property type="entry name" value="CM_II_prokaryot"/>
</dbReference>
<evidence type="ECO:0000256" key="1">
    <source>
        <dbReference type="ARBA" id="ARBA00004817"/>
    </source>
</evidence>
<dbReference type="PROSITE" id="PS51168">
    <property type="entry name" value="CHORISMATE_MUT_2"/>
    <property type="match status" value="1"/>
</dbReference>
<dbReference type="SMART" id="SM00830">
    <property type="entry name" value="CM_2"/>
    <property type="match status" value="1"/>
</dbReference>
<dbReference type="Proteomes" id="UP001214441">
    <property type="component" value="Unassembled WGS sequence"/>
</dbReference>
<name>A0ABT7A572_9ACTN</name>
<dbReference type="InterPro" id="IPR036263">
    <property type="entry name" value="Chorismate_II_sf"/>
</dbReference>
<dbReference type="GO" id="GO:0004106">
    <property type="term" value="F:chorismate mutase activity"/>
    <property type="evidence" value="ECO:0007669"/>
    <property type="project" value="UniProtKB-EC"/>
</dbReference>
<evidence type="ECO:0000259" key="6">
    <source>
        <dbReference type="PROSITE" id="PS51168"/>
    </source>
</evidence>
<feature type="chain" id="PRO_5045250927" description="chorismate mutase" evidence="5">
    <location>
        <begin position="33"/>
        <end position="204"/>
    </location>
</feature>
<protein>
    <recommendedName>
        <fullName evidence="2">chorismate mutase</fullName>
        <ecNumber evidence="2">5.4.99.5</ecNumber>
    </recommendedName>
</protein>
<dbReference type="RefSeq" id="WP_274042977.1">
    <property type="nucleotide sequence ID" value="NZ_JANCPR020000037.1"/>
</dbReference>
<dbReference type="NCBIfam" id="TIGR01806">
    <property type="entry name" value="CM_mono2"/>
    <property type="match status" value="1"/>
</dbReference>